<dbReference type="EMBL" id="CAJFDI010000001">
    <property type="protein sequence ID" value="CAD5208297.1"/>
    <property type="molecule type" value="Genomic_DNA"/>
</dbReference>
<evidence type="ECO:0000313" key="5">
    <source>
        <dbReference type="WBParaSite" id="BXY_0045800.1"/>
    </source>
</evidence>
<dbReference type="SMR" id="A0A1I7RIC9"/>
<evidence type="ECO:0000313" key="3">
    <source>
        <dbReference type="Proteomes" id="UP000095284"/>
    </source>
</evidence>
<protein>
    <submittedName>
        <fullName evidence="1">(pine wood nematode) hypothetical protein</fullName>
    </submittedName>
</protein>
<gene>
    <name evidence="1" type="ORF">BXYJ_LOCUS533</name>
</gene>
<evidence type="ECO:0000313" key="4">
    <source>
        <dbReference type="Proteomes" id="UP000659654"/>
    </source>
</evidence>
<dbReference type="Proteomes" id="UP000095284">
    <property type="component" value="Unplaced"/>
</dbReference>
<evidence type="ECO:0000313" key="1">
    <source>
        <dbReference type="EMBL" id="CAD5208297.1"/>
    </source>
</evidence>
<dbReference type="Proteomes" id="UP000659654">
    <property type="component" value="Unassembled WGS sequence"/>
</dbReference>
<dbReference type="WBParaSite" id="BXY_0045800.1">
    <property type="protein sequence ID" value="BXY_0045800.1"/>
    <property type="gene ID" value="BXY_0045800"/>
</dbReference>
<organism evidence="3 5">
    <name type="scientific">Bursaphelenchus xylophilus</name>
    <name type="common">Pinewood nematode worm</name>
    <name type="synonym">Aphelenchoides xylophilus</name>
    <dbReference type="NCBI Taxonomy" id="6326"/>
    <lineage>
        <taxon>Eukaryota</taxon>
        <taxon>Metazoa</taxon>
        <taxon>Ecdysozoa</taxon>
        <taxon>Nematoda</taxon>
        <taxon>Chromadorea</taxon>
        <taxon>Rhabditida</taxon>
        <taxon>Tylenchina</taxon>
        <taxon>Tylenchomorpha</taxon>
        <taxon>Aphelenchoidea</taxon>
        <taxon>Aphelenchoididae</taxon>
        <taxon>Bursaphelenchus</taxon>
    </lineage>
</organism>
<name>A0A1I7RIC9_BURXY</name>
<reference evidence="5" key="1">
    <citation type="submission" date="2016-11" db="UniProtKB">
        <authorList>
            <consortium name="WormBaseParasite"/>
        </authorList>
    </citation>
    <scope>IDENTIFICATION</scope>
</reference>
<evidence type="ECO:0000313" key="2">
    <source>
        <dbReference type="EMBL" id="CAG9080929.1"/>
    </source>
</evidence>
<keyword evidence="4" id="KW-1185">Reference proteome</keyword>
<dbReference type="Proteomes" id="UP000582659">
    <property type="component" value="Unassembled WGS sequence"/>
</dbReference>
<proteinExistence type="predicted"/>
<sequence length="89" mass="10463">MYNCAVSSYDLYTYCRKEAEVSKYYESKDYCTGTTDDYSIKHFREHAAQPNTSRVRKRTDLEGMLARMVVNCQLTSDFCEENKAEYLLL</sequence>
<reference evidence="2" key="2">
    <citation type="submission" date="2020-08" db="EMBL/GenBank/DDBJ databases">
        <authorList>
            <person name="Kikuchi T."/>
        </authorList>
    </citation>
    <scope>NUCLEOTIDE SEQUENCE</scope>
    <source>
        <strain evidence="1">Ka4C1</strain>
    </source>
</reference>
<accession>A0A1I7RIC9</accession>
<dbReference type="AlphaFoldDB" id="A0A1I7RIC9"/>
<dbReference type="EMBL" id="CAJFCV020000001">
    <property type="protein sequence ID" value="CAG9080929.1"/>
    <property type="molecule type" value="Genomic_DNA"/>
</dbReference>